<comment type="caution">
    <text evidence="1">The sequence shown here is derived from an EMBL/GenBank/DDBJ whole genome shotgun (WGS) entry which is preliminary data.</text>
</comment>
<sequence length="155" mass="18358">MEQLMDLPWSLDEELWDDGCSKNDDGSSKDDDGEGILGKPLAYEILEAWKEMRKEDTIWSFYFVFWIELDRNLSEVCGLLLNPYWLVVLRRELVEDGSEKLLKEFILDQPQAYEIKMRDQVFRRPGDPPLEEVVRGLLVKKAKKIMLIQRKFMEI</sequence>
<name>A0AAN9ILM8_CROPI</name>
<gene>
    <name evidence="1" type="ORF">RIF29_09472</name>
</gene>
<evidence type="ECO:0000313" key="1">
    <source>
        <dbReference type="EMBL" id="KAK7281456.1"/>
    </source>
</evidence>
<protein>
    <submittedName>
        <fullName evidence="1">Uncharacterized protein</fullName>
    </submittedName>
</protein>
<proteinExistence type="predicted"/>
<accession>A0AAN9ILM8</accession>
<reference evidence="1 2" key="1">
    <citation type="submission" date="2024-01" db="EMBL/GenBank/DDBJ databases">
        <title>The genomes of 5 underutilized Papilionoideae crops provide insights into root nodulation and disease resistanc.</title>
        <authorList>
            <person name="Yuan L."/>
        </authorList>
    </citation>
    <scope>NUCLEOTIDE SEQUENCE [LARGE SCALE GENOMIC DNA]</scope>
    <source>
        <strain evidence="1">ZHUSHIDOU_FW_LH</strain>
        <tissue evidence="1">Leaf</tissue>
    </source>
</reference>
<evidence type="ECO:0000313" key="2">
    <source>
        <dbReference type="Proteomes" id="UP001372338"/>
    </source>
</evidence>
<dbReference type="Proteomes" id="UP001372338">
    <property type="component" value="Unassembled WGS sequence"/>
</dbReference>
<dbReference type="PANTHER" id="PTHR36357:SF1">
    <property type="entry name" value="OS03G0148300 PROTEIN"/>
    <property type="match status" value="1"/>
</dbReference>
<dbReference type="EMBL" id="JAYWIO010000002">
    <property type="protein sequence ID" value="KAK7281456.1"/>
    <property type="molecule type" value="Genomic_DNA"/>
</dbReference>
<organism evidence="1 2">
    <name type="scientific">Crotalaria pallida</name>
    <name type="common">Smooth rattlebox</name>
    <name type="synonym">Crotalaria striata</name>
    <dbReference type="NCBI Taxonomy" id="3830"/>
    <lineage>
        <taxon>Eukaryota</taxon>
        <taxon>Viridiplantae</taxon>
        <taxon>Streptophyta</taxon>
        <taxon>Embryophyta</taxon>
        <taxon>Tracheophyta</taxon>
        <taxon>Spermatophyta</taxon>
        <taxon>Magnoliopsida</taxon>
        <taxon>eudicotyledons</taxon>
        <taxon>Gunneridae</taxon>
        <taxon>Pentapetalae</taxon>
        <taxon>rosids</taxon>
        <taxon>fabids</taxon>
        <taxon>Fabales</taxon>
        <taxon>Fabaceae</taxon>
        <taxon>Papilionoideae</taxon>
        <taxon>50 kb inversion clade</taxon>
        <taxon>genistoids sensu lato</taxon>
        <taxon>core genistoids</taxon>
        <taxon>Crotalarieae</taxon>
        <taxon>Crotalaria</taxon>
    </lineage>
</organism>
<dbReference type="AlphaFoldDB" id="A0AAN9ILM8"/>
<keyword evidence="2" id="KW-1185">Reference proteome</keyword>
<dbReference type="PANTHER" id="PTHR36357">
    <property type="entry name" value="OS03G0148300 PROTEIN"/>
    <property type="match status" value="1"/>
</dbReference>